<organism evidence="4 5">
    <name type="scientific">Stylophora pistillata</name>
    <name type="common">Smooth cauliflower coral</name>
    <dbReference type="NCBI Taxonomy" id="50429"/>
    <lineage>
        <taxon>Eukaryota</taxon>
        <taxon>Metazoa</taxon>
        <taxon>Cnidaria</taxon>
        <taxon>Anthozoa</taxon>
        <taxon>Hexacorallia</taxon>
        <taxon>Scleractinia</taxon>
        <taxon>Astrocoeniina</taxon>
        <taxon>Pocilloporidae</taxon>
        <taxon>Stylophora</taxon>
    </lineage>
</organism>
<dbReference type="PANTHER" id="PTHR16483">
    <property type="entry name" value="GASTROKINE 1"/>
    <property type="match status" value="1"/>
</dbReference>
<dbReference type="PROSITE" id="PS50869">
    <property type="entry name" value="BRICHOS"/>
    <property type="match status" value="1"/>
</dbReference>
<keyword evidence="1" id="KW-1015">Disulfide bond</keyword>
<reference evidence="5" key="1">
    <citation type="journal article" date="2017" name="bioRxiv">
        <title>Comparative analysis of the genomes of Stylophora pistillata and Acropora digitifera provides evidence for extensive differences between species of corals.</title>
        <authorList>
            <person name="Voolstra C.R."/>
            <person name="Li Y."/>
            <person name="Liew Y.J."/>
            <person name="Baumgarten S."/>
            <person name="Zoccola D."/>
            <person name="Flot J.-F."/>
            <person name="Tambutte S."/>
            <person name="Allemand D."/>
            <person name="Aranda M."/>
        </authorList>
    </citation>
    <scope>NUCLEOTIDE SEQUENCE [LARGE SCALE GENOMIC DNA]</scope>
</reference>
<dbReference type="SMART" id="SM01039">
    <property type="entry name" value="BRICHOS"/>
    <property type="match status" value="1"/>
</dbReference>
<dbReference type="Pfam" id="PF04089">
    <property type="entry name" value="BRICHOS"/>
    <property type="match status" value="1"/>
</dbReference>
<dbReference type="AlphaFoldDB" id="A0A2B4R8H8"/>
<protein>
    <recommendedName>
        <fullName evidence="3">BRICHOS domain-containing protein</fullName>
    </recommendedName>
</protein>
<sequence length="185" mass="20703">MMRHQILPVAVISLLVVATANLASASPVLSDNSPSKKVVEYNVQIGESGEHFNETIEVDTERRTELFKVPAHGNVDHSNILHDFKTNLSLLLMPEKKICYLLPLEKELSTPAKLASDLDKAERIINNKIIIANKWTAGQELTDRSILSNEMAAFCVEYPIYHVKQLEDTMTLTKTQINGETVSEM</sequence>
<evidence type="ECO:0000256" key="2">
    <source>
        <dbReference type="SAM" id="SignalP"/>
    </source>
</evidence>
<feature type="signal peptide" evidence="2">
    <location>
        <begin position="1"/>
        <end position="25"/>
    </location>
</feature>
<accession>A0A2B4R8H8</accession>
<evidence type="ECO:0000256" key="1">
    <source>
        <dbReference type="ARBA" id="ARBA00023157"/>
    </source>
</evidence>
<keyword evidence="5" id="KW-1185">Reference proteome</keyword>
<feature type="chain" id="PRO_5013310183" description="BRICHOS domain-containing protein" evidence="2">
    <location>
        <begin position="26"/>
        <end position="185"/>
    </location>
</feature>
<feature type="domain" description="BRICHOS" evidence="3">
    <location>
        <begin position="72"/>
        <end position="163"/>
    </location>
</feature>
<evidence type="ECO:0000259" key="3">
    <source>
        <dbReference type="PROSITE" id="PS50869"/>
    </source>
</evidence>
<keyword evidence="2" id="KW-0732">Signal</keyword>
<proteinExistence type="predicted"/>
<evidence type="ECO:0000313" key="5">
    <source>
        <dbReference type="Proteomes" id="UP000225706"/>
    </source>
</evidence>
<dbReference type="InterPro" id="IPR007084">
    <property type="entry name" value="BRICHOS_dom"/>
</dbReference>
<evidence type="ECO:0000313" key="4">
    <source>
        <dbReference type="EMBL" id="PFX12667.1"/>
    </source>
</evidence>
<gene>
    <name evidence="4" type="ORF">AWC38_SpisGene23336</name>
</gene>
<name>A0A2B4R8H8_STYPI</name>
<dbReference type="Proteomes" id="UP000225706">
    <property type="component" value="Unassembled WGS sequence"/>
</dbReference>
<dbReference type="InterPro" id="IPR051772">
    <property type="entry name" value="Gastrokine"/>
</dbReference>
<dbReference type="EMBL" id="LSMT01001239">
    <property type="protein sequence ID" value="PFX12667.1"/>
    <property type="molecule type" value="Genomic_DNA"/>
</dbReference>
<dbReference type="OrthoDB" id="5978086at2759"/>
<comment type="caution">
    <text evidence="4">The sequence shown here is derived from an EMBL/GenBank/DDBJ whole genome shotgun (WGS) entry which is preliminary data.</text>
</comment>